<keyword evidence="2" id="KW-1185">Reference proteome</keyword>
<protein>
    <submittedName>
        <fullName evidence="1">Uncharacterized protein</fullName>
    </submittedName>
</protein>
<dbReference type="Proteomes" id="UP000887159">
    <property type="component" value="Unassembled WGS sequence"/>
</dbReference>
<comment type="caution">
    <text evidence="1">The sequence shown here is derived from an EMBL/GenBank/DDBJ whole genome shotgun (WGS) entry which is preliminary data.</text>
</comment>
<gene>
    <name evidence="1" type="ORF">TNCV_1168001</name>
</gene>
<sequence length="146" mass="18233">MGRKKLNLTEEERQERILRKKEQMKKVYERQKFLKKRLVENLHPEQLEKLRSRRRIENLNPKQLEKLRTSRRVENLKPEQLEKKRKHDRTYHENIRTKRRKLMVGIFEDGQVEYLDNGHLNEECTKESLLVRSYYSVWIFDKFYQF</sequence>
<name>A0A8X6T0Z3_TRICX</name>
<organism evidence="1 2">
    <name type="scientific">Trichonephila clavipes</name>
    <name type="common">Golden silk orbweaver</name>
    <name type="synonym">Nephila clavipes</name>
    <dbReference type="NCBI Taxonomy" id="2585209"/>
    <lineage>
        <taxon>Eukaryota</taxon>
        <taxon>Metazoa</taxon>
        <taxon>Ecdysozoa</taxon>
        <taxon>Arthropoda</taxon>
        <taxon>Chelicerata</taxon>
        <taxon>Arachnida</taxon>
        <taxon>Araneae</taxon>
        <taxon>Araneomorphae</taxon>
        <taxon>Entelegynae</taxon>
        <taxon>Araneoidea</taxon>
        <taxon>Nephilidae</taxon>
        <taxon>Trichonephila</taxon>
    </lineage>
</organism>
<evidence type="ECO:0000313" key="2">
    <source>
        <dbReference type="Proteomes" id="UP000887159"/>
    </source>
</evidence>
<proteinExistence type="predicted"/>
<dbReference type="AlphaFoldDB" id="A0A8X6T0Z3"/>
<evidence type="ECO:0000313" key="1">
    <source>
        <dbReference type="EMBL" id="GFY21655.1"/>
    </source>
</evidence>
<reference evidence="1" key="1">
    <citation type="submission" date="2020-08" db="EMBL/GenBank/DDBJ databases">
        <title>Multicomponent nature underlies the extraordinary mechanical properties of spider dragline silk.</title>
        <authorList>
            <person name="Kono N."/>
            <person name="Nakamura H."/>
            <person name="Mori M."/>
            <person name="Yoshida Y."/>
            <person name="Ohtoshi R."/>
            <person name="Malay A.D."/>
            <person name="Moran D.A.P."/>
            <person name="Tomita M."/>
            <person name="Numata K."/>
            <person name="Arakawa K."/>
        </authorList>
    </citation>
    <scope>NUCLEOTIDE SEQUENCE</scope>
</reference>
<dbReference type="EMBL" id="BMAU01021358">
    <property type="protein sequence ID" value="GFY21655.1"/>
    <property type="molecule type" value="Genomic_DNA"/>
</dbReference>
<accession>A0A8X6T0Z3</accession>